<dbReference type="Proteomes" id="UP001590951">
    <property type="component" value="Unassembled WGS sequence"/>
</dbReference>
<sequence length="287" mass="32713">MDPLSLFSPYAHGLPIPPSWHHGSHFHTPPPMYDDDNDSGYASSERNFPHHHGMEVDESFEGLDPADDSVSWQLRGTGARHAFDIRRRRLDIFEPCSEPHDAFCPCDTALNHTVPGPHLRANSMQRCSHQEHWQPRPYLDLFDPVRPSRRKDKSNRRDTPNKRIPSPARISNSTSIHLDSEDHKSRVPAALPSLGNRVESETDGSSSSSADSLASRTSERKGWKRHSSGDRVSASTRRGVREERRRLEKRVGVLKEGERVLRRVERERGRSAGVGEGRLHAQWWLFH</sequence>
<evidence type="ECO:0000313" key="3">
    <source>
        <dbReference type="Proteomes" id="UP001590951"/>
    </source>
</evidence>
<proteinExistence type="predicted"/>
<gene>
    <name evidence="2" type="ORF">ABVK25_004607</name>
</gene>
<dbReference type="EMBL" id="JBHFEH010000012">
    <property type="protein sequence ID" value="KAL2055269.1"/>
    <property type="molecule type" value="Genomic_DNA"/>
</dbReference>
<organism evidence="2 3">
    <name type="scientific">Lepraria finkii</name>
    <dbReference type="NCBI Taxonomy" id="1340010"/>
    <lineage>
        <taxon>Eukaryota</taxon>
        <taxon>Fungi</taxon>
        <taxon>Dikarya</taxon>
        <taxon>Ascomycota</taxon>
        <taxon>Pezizomycotina</taxon>
        <taxon>Lecanoromycetes</taxon>
        <taxon>OSLEUM clade</taxon>
        <taxon>Lecanoromycetidae</taxon>
        <taxon>Lecanorales</taxon>
        <taxon>Lecanorineae</taxon>
        <taxon>Stereocaulaceae</taxon>
        <taxon>Lepraria</taxon>
    </lineage>
</organism>
<comment type="caution">
    <text evidence="2">The sequence shown here is derived from an EMBL/GenBank/DDBJ whole genome shotgun (WGS) entry which is preliminary data.</text>
</comment>
<reference evidence="2 3" key="1">
    <citation type="submission" date="2024-09" db="EMBL/GenBank/DDBJ databases">
        <title>Rethinking Asexuality: The Enigmatic Case of Functional Sexual Genes in Lepraria (Stereocaulaceae).</title>
        <authorList>
            <person name="Doellman M."/>
            <person name="Sun Y."/>
            <person name="Barcenas-Pena A."/>
            <person name="Lumbsch H.T."/>
            <person name="Grewe F."/>
        </authorList>
    </citation>
    <scope>NUCLEOTIDE SEQUENCE [LARGE SCALE GENOMIC DNA]</scope>
    <source>
        <strain evidence="2 3">Grewe 0041</strain>
    </source>
</reference>
<name>A0ABR4BBN4_9LECA</name>
<evidence type="ECO:0000313" key="2">
    <source>
        <dbReference type="EMBL" id="KAL2055269.1"/>
    </source>
</evidence>
<feature type="region of interest" description="Disordered" evidence="1">
    <location>
        <begin position="138"/>
        <end position="244"/>
    </location>
</feature>
<feature type="compositionally biased region" description="Low complexity" evidence="1">
    <location>
        <begin position="203"/>
        <end position="216"/>
    </location>
</feature>
<feature type="region of interest" description="Disordered" evidence="1">
    <location>
        <begin position="31"/>
        <end position="52"/>
    </location>
</feature>
<protein>
    <submittedName>
        <fullName evidence="2">Uncharacterized protein</fullName>
    </submittedName>
</protein>
<accession>A0ABR4BBN4</accession>
<keyword evidence="3" id="KW-1185">Reference proteome</keyword>
<evidence type="ECO:0000256" key="1">
    <source>
        <dbReference type="SAM" id="MobiDB-lite"/>
    </source>
</evidence>